<dbReference type="Proteomes" id="UP000315037">
    <property type="component" value="Unassembled WGS sequence"/>
</dbReference>
<feature type="domain" description="Major facilitator superfamily (MFS) profile" evidence="9">
    <location>
        <begin position="43"/>
        <end position="433"/>
    </location>
</feature>
<dbReference type="GO" id="GO:0015385">
    <property type="term" value="F:sodium:proton antiporter activity"/>
    <property type="evidence" value="ECO:0007669"/>
    <property type="project" value="TreeGrafter"/>
</dbReference>
<proteinExistence type="inferred from homology"/>
<evidence type="ECO:0000313" key="11">
    <source>
        <dbReference type="Proteomes" id="UP000315037"/>
    </source>
</evidence>
<evidence type="ECO:0000256" key="3">
    <source>
        <dbReference type="ARBA" id="ARBA00022448"/>
    </source>
</evidence>
<evidence type="ECO:0000313" key="10">
    <source>
        <dbReference type="EMBL" id="TPW34489.1"/>
    </source>
</evidence>
<keyword evidence="4" id="KW-1003">Cell membrane</keyword>
<comment type="caution">
    <text evidence="10">The sequence shown here is derived from an EMBL/GenBank/DDBJ whole genome shotgun (WGS) entry which is preliminary data.</text>
</comment>
<keyword evidence="5 8" id="KW-0812">Transmembrane</keyword>
<reference evidence="10 11" key="1">
    <citation type="submission" date="2019-03" db="EMBL/GenBank/DDBJ databases">
        <title>The complete genome sequence of Neokomagataea sp. Jb2 NBRC113641.</title>
        <authorList>
            <person name="Chua K.-O."/>
            <person name="Chan K.-G."/>
            <person name="See-Too W.-S."/>
        </authorList>
    </citation>
    <scope>NUCLEOTIDE SEQUENCE [LARGE SCALE GENOMIC DNA]</scope>
    <source>
        <strain evidence="10 11">Jb2</strain>
    </source>
</reference>
<feature type="transmembrane region" description="Helical" evidence="8">
    <location>
        <begin position="373"/>
        <end position="396"/>
    </location>
</feature>
<keyword evidence="11" id="KW-1185">Reference proteome</keyword>
<feature type="transmembrane region" description="Helical" evidence="8">
    <location>
        <begin position="197"/>
        <end position="216"/>
    </location>
</feature>
<feature type="transmembrane region" description="Helical" evidence="8">
    <location>
        <begin position="281"/>
        <end position="300"/>
    </location>
</feature>
<protein>
    <recommendedName>
        <fullName evidence="8">Bcr/CflA family efflux transporter</fullName>
    </recommendedName>
</protein>
<dbReference type="PROSITE" id="PS50850">
    <property type="entry name" value="MFS"/>
    <property type="match status" value="1"/>
</dbReference>
<dbReference type="InterPro" id="IPR004812">
    <property type="entry name" value="Efflux_drug-R_Bcr/CmlA"/>
</dbReference>
<comment type="similarity">
    <text evidence="2 8">Belongs to the major facilitator superfamily. Bcr/CmlA family.</text>
</comment>
<dbReference type="AlphaFoldDB" id="A0A506UME4"/>
<sequence>MLEGTLAEALLPAEALAGPEDGGSGVGPGSDVFGPAGFRRVWMLGVLSLLMAFAAISIDVYLPAMPAMSAALHASVGAVEWTVSAFLIGFSLGQLVWGPVGDRLGRRLPIALGLVFFVLGAISCALAPTIGVLIGGRVIMAFGASSGVVLARAMVRDLHPGPQGARMLSTLIVAMACAPLLGPFMGSAVLDHAGWRAIFWLLAVTGVLTFGLLFTLPETHPPEKRRPVTVSGALRLYGQLLTQRGVMGFGGTGAFYYGGMFAYVAGVPFAYIGFYHVAPAAFGYLFGLGILGVMATNALNARWVEKVGILPILRAGTAIALVAGALTVLTTATGWGGLWGLVLSLLGFMGITGLIVANSIAGALQDHAQEAGAVSALVGALQYGSGILGSGLTGWFADGTPWPMGCVIGLAGLGSFLCLRLLVRPPLPGPRSG</sequence>
<feature type="transmembrane region" description="Helical" evidence="8">
    <location>
        <begin position="41"/>
        <end position="62"/>
    </location>
</feature>
<keyword evidence="7 8" id="KW-0472">Membrane</keyword>
<evidence type="ECO:0000256" key="7">
    <source>
        <dbReference type="ARBA" id="ARBA00023136"/>
    </source>
</evidence>
<feature type="transmembrane region" description="Helical" evidence="8">
    <location>
        <begin position="108"/>
        <end position="128"/>
    </location>
</feature>
<dbReference type="Gene3D" id="1.20.1720.10">
    <property type="entry name" value="Multidrug resistance protein D"/>
    <property type="match status" value="1"/>
</dbReference>
<dbReference type="PANTHER" id="PTHR23502:SF132">
    <property type="entry name" value="POLYAMINE TRANSPORTER 2-RELATED"/>
    <property type="match status" value="1"/>
</dbReference>
<evidence type="ECO:0000259" key="9">
    <source>
        <dbReference type="PROSITE" id="PS50850"/>
    </source>
</evidence>
<dbReference type="InterPro" id="IPR020846">
    <property type="entry name" value="MFS_dom"/>
</dbReference>
<comment type="subcellular location">
    <subcellularLocation>
        <location evidence="8">Cell inner membrane</location>
        <topology evidence="8">Multi-pass membrane protein</topology>
    </subcellularLocation>
    <subcellularLocation>
        <location evidence="1">Cell membrane</location>
        <topology evidence="1">Multi-pass membrane protein</topology>
    </subcellularLocation>
</comment>
<gene>
    <name evidence="10" type="ORF">E3202_04730</name>
</gene>
<feature type="transmembrane region" description="Helical" evidence="8">
    <location>
        <begin position="134"/>
        <end position="155"/>
    </location>
</feature>
<keyword evidence="8" id="KW-0997">Cell inner membrane</keyword>
<feature type="transmembrane region" description="Helical" evidence="8">
    <location>
        <begin position="338"/>
        <end position="361"/>
    </location>
</feature>
<evidence type="ECO:0000256" key="5">
    <source>
        <dbReference type="ARBA" id="ARBA00022692"/>
    </source>
</evidence>
<feature type="transmembrane region" description="Helical" evidence="8">
    <location>
        <begin position="254"/>
        <end position="275"/>
    </location>
</feature>
<feature type="transmembrane region" description="Helical" evidence="8">
    <location>
        <begin position="402"/>
        <end position="423"/>
    </location>
</feature>
<feature type="transmembrane region" description="Helical" evidence="8">
    <location>
        <begin position="74"/>
        <end position="96"/>
    </location>
</feature>
<evidence type="ECO:0000256" key="6">
    <source>
        <dbReference type="ARBA" id="ARBA00022989"/>
    </source>
</evidence>
<dbReference type="GO" id="GO:0042910">
    <property type="term" value="F:xenobiotic transmembrane transporter activity"/>
    <property type="evidence" value="ECO:0007669"/>
    <property type="project" value="InterPro"/>
</dbReference>
<feature type="transmembrane region" description="Helical" evidence="8">
    <location>
        <begin position="312"/>
        <end position="332"/>
    </location>
</feature>
<dbReference type="GO" id="GO:0005886">
    <property type="term" value="C:plasma membrane"/>
    <property type="evidence" value="ECO:0007669"/>
    <property type="project" value="UniProtKB-SubCell"/>
</dbReference>
<feature type="transmembrane region" description="Helical" evidence="8">
    <location>
        <begin position="167"/>
        <end position="185"/>
    </location>
</feature>
<dbReference type="CDD" id="cd17320">
    <property type="entry name" value="MFS_MdfA_MDR_like"/>
    <property type="match status" value="1"/>
</dbReference>
<keyword evidence="6 8" id="KW-1133">Transmembrane helix</keyword>
<dbReference type="SUPFAM" id="SSF103473">
    <property type="entry name" value="MFS general substrate transporter"/>
    <property type="match status" value="1"/>
</dbReference>
<dbReference type="EMBL" id="SORZ01000002">
    <property type="protein sequence ID" value="TPW34489.1"/>
    <property type="molecule type" value="Genomic_DNA"/>
</dbReference>
<keyword evidence="3 8" id="KW-0813">Transport</keyword>
<dbReference type="Pfam" id="PF07690">
    <property type="entry name" value="MFS_1"/>
    <property type="match status" value="1"/>
</dbReference>
<organism evidence="10 11">
    <name type="scientific">Oecophyllibacter saccharovorans</name>
    <dbReference type="NCBI Taxonomy" id="2558360"/>
    <lineage>
        <taxon>Bacteria</taxon>
        <taxon>Pseudomonadati</taxon>
        <taxon>Pseudomonadota</taxon>
        <taxon>Alphaproteobacteria</taxon>
        <taxon>Acetobacterales</taxon>
        <taxon>Acetobacteraceae</taxon>
        <taxon>Oecophyllibacter</taxon>
    </lineage>
</organism>
<dbReference type="NCBIfam" id="TIGR00710">
    <property type="entry name" value="efflux_Bcr_CflA"/>
    <property type="match status" value="1"/>
</dbReference>
<evidence type="ECO:0000256" key="8">
    <source>
        <dbReference type="RuleBase" id="RU365088"/>
    </source>
</evidence>
<dbReference type="PANTHER" id="PTHR23502">
    <property type="entry name" value="MAJOR FACILITATOR SUPERFAMILY"/>
    <property type="match status" value="1"/>
</dbReference>
<name>A0A506UME4_9PROT</name>
<dbReference type="InterPro" id="IPR011701">
    <property type="entry name" value="MFS"/>
</dbReference>
<evidence type="ECO:0000256" key="2">
    <source>
        <dbReference type="ARBA" id="ARBA00006236"/>
    </source>
</evidence>
<evidence type="ECO:0000256" key="1">
    <source>
        <dbReference type="ARBA" id="ARBA00004651"/>
    </source>
</evidence>
<dbReference type="InterPro" id="IPR036259">
    <property type="entry name" value="MFS_trans_sf"/>
</dbReference>
<accession>A0A506UME4</accession>
<evidence type="ECO:0000256" key="4">
    <source>
        <dbReference type="ARBA" id="ARBA00022475"/>
    </source>
</evidence>
<dbReference type="GO" id="GO:1990961">
    <property type="term" value="P:xenobiotic detoxification by transmembrane export across the plasma membrane"/>
    <property type="evidence" value="ECO:0007669"/>
    <property type="project" value="InterPro"/>
</dbReference>